<evidence type="ECO:0000259" key="7">
    <source>
        <dbReference type="PROSITE" id="PS50109"/>
    </source>
</evidence>
<feature type="transmembrane region" description="Helical" evidence="6">
    <location>
        <begin position="149"/>
        <end position="168"/>
    </location>
</feature>
<dbReference type="Pfam" id="PF02518">
    <property type="entry name" value="HATPase_c"/>
    <property type="match status" value="1"/>
</dbReference>
<evidence type="ECO:0000256" key="1">
    <source>
        <dbReference type="ARBA" id="ARBA00000085"/>
    </source>
</evidence>
<dbReference type="SUPFAM" id="SSF55874">
    <property type="entry name" value="ATPase domain of HSP90 chaperone/DNA topoisomerase II/histidine kinase"/>
    <property type="match status" value="1"/>
</dbReference>
<evidence type="ECO:0000256" key="3">
    <source>
        <dbReference type="ARBA" id="ARBA00022553"/>
    </source>
</evidence>
<keyword evidence="4 8" id="KW-0418">Kinase</keyword>
<feature type="transmembrane region" description="Helical" evidence="6">
    <location>
        <begin position="30"/>
        <end position="47"/>
    </location>
</feature>
<dbReference type="Gene3D" id="3.30.565.10">
    <property type="entry name" value="Histidine kinase-like ATPase, C-terminal domain"/>
    <property type="match status" value="1"/>
</dbReference>
<dbReference type="PRINTS" id="PR00344">
    <property type="entry name" value="BCTRLSENSOR"/>
</dbReference>
<accession>A0A1M6BTZ6</accession>
<keyword evidence="4 8" id="KW-0808">Transferase</keyword>
<gene>
    <name evidence="8" type="ORF">SAMN02745751_00465</name>
</gene>
<feature type="transmembrane region" description="Helical" evidence="6">
    <location>
        <begin position="86"/>
        <end position="103"/>
    </location>
</feature>
<keyword evidence="9" id="KW-1185">Reference proteome</keyword>
<evidence type="ECO:0000256" key="2">
    <source>
        <dbReference type="ARBA" id="ARBA00012438"/>
    </source>
</evidence>
<dbReference type="RefSeq" id="WP_073046523.1">
    <property type="nucleotide sequence ID" value="NZ_FQZL01000005.1"/>
</dbReference>
<dbReference type="PANTHER" id="PTHR43547">
    <property type="entry name" value="TWO-COMPONENT HISTIDINE KINASE"/>
    <property type="match status" value="1"/>
</dbReference>
<comment type="catalytic activity">
    <reaction evidence="1">
        <text>ATP + protein L-histidine = ADP + protein N-phospho-L-histidine.</text>
        <dbReference type="EC" id="2.7.13.3"/>
    </reaction>
</comment>
<dbReference type="InterPro" id="IPR003594">
    <property type="entry name" value="HATPase_dom"/>
</dbReference>
<dbReference type="InterPro" id="IPR036890">
    <property type="entry name" value="HATPase_C_sf"/>
</dbReference>
<dbReference type="STRING" id="1121476.SAMN02745751_00465"/>
<evidence type="ECO:0000256" key="6">
    <source>
        <dbReference type="SAM" id="Phobius"/>
    </source>
</evidence>
<dbReference type="InterPro" id="IPR004358">
    <property type="entry name" value="Sig_transdc_His_kin-like_C"/>
</dbReference>
<feature type="transmembrane region" description="Helical" evidence="6">
    <location>
        <begin position="115"/>
        <end position="137"/>
    </location>
</feature>
<reference evidence="8 9" key="1">
    <citation type="submission" date="2016-11" db="EMBL/GenBank/DDBJ databases">
        <authorList>
            <person name="Jaros S."/>
            <person name="Januszkiewicz K."/>
            <person name="Wedrychowicz H."/>
        </authorList>
    </citation>
    <scope>NUCLEOTIDE SEQUENCE [LARGE SCALE GENOMIC DNA]</scope>
    <source>
        <strain evidence="8 9">DSM 17477</strain>
    </source>
</reference>
<dbReference type="EMBL" id="FQZL01000005">
    <property type="protein sequence ID" value="SHI51978.1"/>
    <property type="molecule type" value="Genomic_DNA"/>
</dbReference>
<organism evidence="8 9">
    <name type="scientific">Dethiosulfatibacter aminovorans DSM 17477</name>
    <dbReference type="NCBI Taxonomy" id="1121476"/>
    <lineage>
        <taxon>Bacteria</taxon>
        <taxon>Bacillati</taxon>
        <taxon>Bacillota</taxon>
        <taxon>Tissierellia</taxon>
        <taxon>Dethiosulfatibacter</taxon>
    </lineage>
</organism>
<dbReference type="PROSITE" id="PS50109">
    <property type="entry name" value="HIS_KIN"/>
    <property type="match status" value="1"/>
</dbReference>
<keyword evidence="6" id="KW-1133">Transmembrane helix</keyword>
<keyword evidence="5" id="KW-0902">Two-component regulatory system</keyword>
<keyword evidence="6" id="KW-0472">Membrane</keyword>
<evidence type="ECO:0000313" key="9">
    <source>
        <dbReference type="Proteomes" id="UP000184052"/>
    </source>
</evidence>
<evidence type="ECO:0000313" key="8">
    <source>
        <dbReference type="EMBL" id="SHI51978.1"/>
    </source>
</evidence>
<evidence type="ECO:0000256" key="5">
    <source>
        <dbReference type="ARBA" id="ARBA00023012"/>
    </source>
</evidence>
<dbReference type="Proteomes" id="UP000184052">
    <property type="component" value="Unassembled WGS sequence"/>
</dbReference>
<sequence>MKIKYIRQIAVIAIVDVLASLFYLDVPIEGFRLTFAVVFYPLLLNMYHEVNPIIALVFAGIAEILSRSWLLAMLTGDFTAALMSSYQEIPFYFMYGLVFYLLYTKSQVRITALRSFFIFFLCDFTGNLFEFITRVFTLPGTQKPETVQYIVIAALIRAAIAVIVIRILRHFELLAVREEHEDSNKNLMSIATDLKAETYFLDMNLSYIENVMNDAYTLYGEISSAEIDQSLKKLSLSIAKDVHEIKKDYIRVIRGIDEIMDRKLKTSKMKMKDVFDILRESTERILKHTEKDIDIFFDIEDNYYIEEHFSFMSVFRNLINNAIEAVEKKEGKGLVEVRQYSENGNDVFTVRDNGEGIKEKNLKYIFTPRFSTKFNENTGSISRGIGLTLVKSVVENKFGGEITVESEYGAGTVFKISIPKGNLGG</sequence>
<dbReference type="OrthoDB" id="1791938at2"/>
<proteinExistence type="predicted"/>
<keyword evidence="6" id="KW-0812">Transmembrane</keyword>
<evidence type="ECO:0000256" key="4">
    <source>
        <dbReference type="ARBA" id="ARBA00022777"/>
    </source>
</evidence>
<dbReference type="SMART" id="SM00387">
    <property type="entry name" value="HATPase_c"/>
    <property type="match status" value="1"/>
</dbReference>
<name>A0A1M6BTZ6_9FIRM</name>
<dbReference type="AlphaFoldDB" id="A0A1M6BTZ6"/>
<keyword evidence="3" id="KW-0597">Phosphoprotein</keyword>
<dbReference type="EC" id="2.7.13.3" evidence="2"/>
<feature type="transmembrane region" description="Helical" evidence="6">
    <location>
        <begin position="54"/>
        <end position="74"/>
    </location>
</feature>
<feature type="domain" description="Histidine kinase" evidence="7">
    <location>
        <begin position="251"/>
        <end position="422"/>
    </location>
</feature>
<dbReference type="GO" id="GO:0000155">
    <property type="term" value="F:phosphorelay sensor kinase activity"/>
    <property type="evidence" value="ECO:0007669"/>
    <property type="project" value="TreeGrafter"/>
</dbReference>
<protein>
    <recommendedName>
        <fullName evidence="2">histidine kinase</fullName>
        <ecNumber evidence="2">2.7.13.3</ecNumber>
    </recommendedName>
</protein>
<dbReference type="InterPro" id="IPR005467">
    <property type="entry name" value="His_kinase_dom"/>
</dbReference>
<feature type="transmembrane region" description="Helical" evidence="6">
    <location>
        <begin position="5"/>
        <end position="24"/>
    </location>
</feature>
<dbReference type="PANTHER" id="PTHR43547:SF2">
    <property type="entry name" value="HYBRID SIGNAL TRANSDUCTION HISTIDINE KINASE C"/>
    <property type="match status" value="1"/>
</dbReference>